<reference evidence="2 3" key="1">
    <citation type="submission" date="2017-02" db="EMBL/GenBank/DDBJ databases">
        <authorList>
            <person name="Peterson S.W."/>
        </authorList>
    </citation>
    <scope>NUCLEOTIDE SEQUENCE [LARGE SCALE GENOMIC DNA]</scope>
    <source>
        <strain evidence="2 3">DSM 18034</strain>
    </source>
</reference>
<sequence>MGEILFSVIIGGTLVGIGLLMNWNLYREQKRNDIERQKI</sequence>
<feature type="transmembrane region" description="Helical" evidence="1">
    <location>
        <begin position="6"/>
        <end position="26"/>
    </location>
</feature>
<keyword evidence="3" id="KW-1185">Reference proteome</keyword>
<accession>A0A1T4VQ86</accession>
<dbReference type="EMBL" id="FUYA01000002">
    <property type="protein sequence ID" value="SKA67028.1"/>
    <property type="molecule type" value="Genomic_DNA"/>
</dbReference>
<protein>
    <submittedName>
        <fullName evidence="2">Uncharacterized protein</fullName>
    </submittedName>
</protein>
<evidence type="ECO:0000313" key="3">
    <source>
        <dbReference type="Proteomes" id="UP000189733"/>
    </source>
</evidence>
<proteinExistence type="predicted"/>
<keyword evidence="1" id="KW-0472">Membrane</keyword>
<gene>
    <name evidence="2" type="ORF">SAMN02745702_00742</name>
</gene>
<keyword evidence="1" id="KW-0812">Transmembrane</keyword>
<dbReference type="STRING" id="1121442.SAMN02745702_00742"/>
<keyword evidence="1" id="KW-1133">Transmembrane helix</keyword>
<name>A0A1T4VQ86_9BACT</name>
<organism evidence="2 3">
    <name type="scientific">Desulfobaculum bizertense DSM 18034</name>
    <dbReference type="NCBI Taxonomy" id="1121442"/>
    <lineage>
        <taxon>Bacteria</taxon>
        <taxon>Pseudomonadati</taxon>
        <taxon>Thermodesulfobacteriota</taxon>
        <taxon>Desulfovibrionia</taxon>
        <taxon>Desulfovibrionales</taxon>
        <taxon>Desulfovibrionaceae</taxon>
        <taxon>Desulfobaculum</taxon>
    </lineage>
</organism>
<dbReference type="Proteomes" id="UP000189733">
    <property type="component" value="Unassembled WGS sequence"/>
</dbReference>
<evidence type="ECO:0000313" key="2">
    <source>
        <dbReference type="EMBL" id="SKA67028.1"/>
    </source>
</evidence>
<evidence type="ECO:0000256" key="1">
    <source>
        <dbReference type="SAM" id="Phobius"/>
    </source>
</evidence>
<dbReference type="AlphaFoldDB" id="A0A1T4VQ86"/>